<feature type="transmembrane region" description="Helical" evidence="18">
    <location>
        <begin position="76"/>
        <end position="94"/>
    </location>
</feature>
<keyword evidence="15 16" id="KW-0456">Lyase</keyword>
<dbReference type="SUPFAM" id="SSF55073">
    <property type="entry name" value="Nucleotide cyclase"/>
    <property type="match status" value="2"/>
</dbReference>
<dbReference type="PANTHER" id="PTHR45627">
    <property type="entry name" value="ADENYLATE CYCLASE TYPE 1"/>
    <property type="match status" value="1"/>
</dbReference>
<reference evidence="20" key="1">
    <citation type="submission" date="2020-07" db="EMBL/GenBank/DDBJ databases">
        <title>The High-quality genome of the commercially important snow crab, Chionoecetes opilio.</title>
        <authorList>
            <person name="Jeong J.-H."/>
            <person name="Ryu S."/>
        </authorList>
    </citation>
    <scope>NUCLEOTIDE SEQUENCE</scope>
    <source>
        <strain evidence="20">MADBK_172401_WGS</strain>
        <tissue evidence="20">Digestive gland</tissue>
    </source>
</reference>
<evidence type="ECO:0000256" key="14">
    <source>
        <dbReference type="ARBA" id="ARBA00023180"/>
    </source>
</evidence>
<feature type="compositionally biased region" description="Low complexity" evidence="17">
    <location>
        <begin position="1724"/>
        <end position="1735"/>
    </location>
</feature>
<keyword evidence="10" id="KW-0460">Magnesium</keyword>
<feature type="compositionally biased region" description="Basic and acidic residues" evidence="17">
    <location>
        <begin position="1593"/>
        <end position="1603"/>
    </location>
</feature>
<feature type="compositionally biased region" description="Polar residues" evidence="17">
    <location>
        <begin position="1189"/>
        <end position="1205"/>
    </location>
</feature>
<feature type="transmembrane region" description="Helical" evidence="18">
    <location>
        <begin position="44"/>
        <end position="70"/>
    </location>
</feature>
<dbReference type="InterPro" id="IPR009398">
    <property type="entry name" value="Adcy_conserved_dom"/>
</dbReference>
<keyword evidence="7" id="KW-0677">Repeat</keyword>
<dbReference type="FunFam" id="3.30.70.1230:FF:000002">
    <property type="entry name" value="Adenylate cyclase"/>
    <property type="match status" value="1"/>
</dbReference>
<keyword evidence="12" id="KW-0115">cAMP biosynthesis</keyword>
<evidence type="ECO:0000256" key="18">
    <source>
        <dbReference type="SAM" id="Phobius"/>
    </source>
</evidence>
<keyword evidence="5 18" id="KW-0812">Transmembrane</keyword>
<keyword evidence="21" id="KW-1185">Reference proteome</keyword>
<keyword evidence="13 18" id="KW-0472">Membrane</keyword>
<comment type="caution">
    <text evidence="20">The sequence shown here is derived from an EMBL/GenBank/DDBJ whole genome shotgun (WGS) entry which is preliminary data.</text>
</comment>
<feature type="region of interest" description="Disordered" evidence="17">
    <location>
        <begin position="1923"/>
        <end position="2019"/>
    </location>
</feature>
<dbReference type="Pfam" id="PF00211">
    <property type="entry name" value="Guanylate_cyc"/>
    <property type="match status" value="2"/>
</dbReference>
<keyword evidence="8" id="KW-0547">Nucleotide-binding</keyword>
<evidence type="ECO:0000256" key="11">
    <source>
        <dbReference type="ARBA" id="ARBA00022989"/>
    </source>
</evidence>
<dbReference type="Pfam" id="PF06327">
    <property type="entry name" value="Adcy_cons_dom"/>
    <property type="match status" value="1"/>
</dbReference>
<dbReference type="GO" id="GO:0007189">
    <property type="term" value="P:adenylate cyclase-activating G protein-coupled receptor signaling pathway"/>
    <property type="evidence" value="ECO:0007669"/>
    <property type="project" value="TreeGrafter"/>
</dbReference>
<feature type="region of interest" description="Disordered" evidence="17">
    <location>
        <begin position="1529"/>
        <end position="1741"/>
    </location>
</feature>
<dbReference type="Gene3D" id="3.30.70.1230">
    <property type="entry name" value="Nucleotide cyclase"/>
    <property type="match status" value="2"/>
</dbReference>
<feature type="compositionally biased region" description="Polar residues" evidence="17">
    <location>
        <begin position="1548"/>
        <end position="1561"/>
    </location>
</feature>
<keyword evidence="6" id="KW-0479">Metal-binding</keyword>
<feature type="compositionally biased region" description="Polar residues" evidence="17">
    <location>
        <begin position="1422"/>
        <end position="1432"/>
    </location>
</feature>
<dbReference type="PROSITE" id="PS50125">
    <property type="entry name" value="GUANYLATE_CYCLASE_2"/>
    <property type="match status" value="2"/>
</dbReference>
<dbReference type="GO" id="GO:0005524">
    <property type="term" value="F:ATP binding"/>
    <property type="evidence" value="ECO:0007669"/>
    <property type="project" value="UniProtKB-KW"/>
</dbReference>
<comment type="catalytic activity">
    <reaction evidence="1">
        <text>ATP = 3',5'-cyclic AMP + diphosphate</text>
        <dbReference type="Rhea" id="RHEA:15389"/>
        <dbReference type="ChEBI" id="CHEBI:30616"/>
        <dbReference type="ChEBI" id="CHEBI:33019"/>
        <dbReference type="ChEBI" id="CHEBI:58165"/>
        <dbReference type="EC" id="4.6.1.1"/>
    </reaction>
</comment>
<feature type="domain" description="Guanylate cyclase" evidence="19">
    <location>
        <begin position="287"/>
        <end position="414"/>
    </location>
</feature>
<evidence type="ECO:0000256" key="1">
    <source>
        <dbReference type="ARBA" id="ARBA00001593"/>
    </source>
</evidence>
<dbReference type="CDD" id="cd07302">
    <property type="entry name" value="CHD"/>
    <property type="match status" value="2"/>
</dbReference>
<keyword evidence="14" id="KW-0325">Glycoprotein</keyword>
<evidence type="ECO:0000256" key="13">
    <source>
        <dbReference type="ARBA" id="ARBA00023136"/>
    </source>
</evidence>
<feature type="compositionally biased region" description="Basic and acidic residues" evidence="17">
    <location>
        <begin position="1690"/>
        <end position="1701"/>
    </location>
</feature>
<dbReference type="EC" id="4.6.1.1" evidence="4"/>
<evidence type="ECO:0000313" key="20">
    <source>
        <dbReference type="EMBL" id="KAG0692882.1"/>
    </source>
</evidence>
<feature type="domain" description="Guanylate cyclase" evidence="19">
    <location>
        <begin position="869"/>
        <end position="1013"/>
    </location>
</feature>
<evidence type="ECO:0000256" key="9">
    <source>
        <dbReference type="ARBA" id="ARBA00022840"/>
    </source>
</evidence>
<feature type="transmembrane region" description="Helical" evidence="18">
    <location>
        <begin position="779"/>
        <end position="800"/>
    </location>
</feature>
<dbReference type="GO" id="GO:0006171">
    <property type="term" value="P:cAMP biosynthetic process"/>
    <property type="evidence" value="ECO:0007669"/>
    <property type="project" value="UniProtKB-KW"/>
</dbReference>
<dbReference type="InterPro" id="IPR018297">
    <property type="entry name" value="A/G_cyclase_CS"/>
</dbReference>
<proteinExistence type="inferred from homology"/>
<feature type="transmembrane region" description="Helical" evidence="18">
    <location>
        <begin position="600"/>
        <end position="623"/>
    </location>
</feature>
<keyword evidence="9" id="KW-0067">ATP-binding</keyword>
<evidence type="ECO:0000256" key="8">
    <source>
        <dbReference type="ARBA" id="ARBA00022741"/>
    </source>
</evidence>
<feature type="transmembrane region" description="Helical" evidence="18">
    <location>
        <begin position="163"/>
        <end position="182"/>
    </location>
</feature>
<feature type="compositionally biased region" description="Basic and acidic residues" evidence="17">
    <location>
        <begin position="1946"/>
        <end position="1958"/>
    </location>
</feature>
<dbReference type="PROSITE" id="PS00452">
    <property type="entry name" value="GUANYLATE_CYCLASE_1"/>
    <property type="match status" value="2"/>
</dbReference>
<keyword evidence="11 18" id="KW-1133">Transmembrane helix</keyword>
<accession>A0A8J8WNE5</accession>
<evidence type="ECO:0000256" key="15">
    <source>
        <dbReference type="ARBA" id="ARBA00023239"/>
    </source>
</evidence>
<feature type="compositionally biased region" description="Polar residues" evidence="17">
    <location>
        <begin position="1967"/>
        <end position="1992"/>
    </location>
</feature>
<organism evidence="20 21">
    <name type="scientific">Chionoecetes opilio</name>
    <name type="common">Atlantic snow crab</name>
    <name type="synonym">Cancer opilio</name>
    <dbReference type="NCBI Taxonomy" id="41210"/>
    <lineage>
        <taxon>Eukaryota</taxon>
        <taxon>Metazoa</taxon>
        <taxon>Ecdysozoa</taxon>
        <taxon>Arthropoda</taxon>
        <taxon>Crustacea</taxon>
        <taxon>Multicrustacea</taxon>
        <taxon>Malacostraca</taxon>
        <taxon>Eumalacostraca</taxon>
        <taxon>Eucarida</taxon>
        <taxon>Decapoda</taxon>
        <taxon>Pleocyemata</taxon>
        <taxon>Brachyura</taxon>
        <taxon>Eubrachyura</taxon>
        <taxon>Majoidea</taxon>
        <taxon>Majidae</taxon>
        <taxon>Chionoecetes</taxon>
    </lineage>
</organism>
<evidence type="ECO:0000256" key="3">
    <source>
        <dbReference type="ARBA" id="ARBA00004141"/>
    </source>
</evidence>
<dbReference type="InterPro" id="IPR029787">
    <property type="entry name" value="Nucleotide_cyclase"/>
</dbReference>
<evidence type="ECO:0000256" key="4">
    <source>
        <dbReference type="ARBA" id="ARBA00012201"/>
    </source>
</evidence>
<evidence type="ECO:0000256" key="7">
    <source>
        <dbReference type="ARBA" id="ARBA00022737"/>
    </source>
</evidence>
<feature type="compositionally biased region" description="Low complexity" evidence="17">
    <location>
        <begin position="1396"/>
        <end position="1409"/>
    </location>
</feature>
<protein>
    <recommendedName>
        <fullName evidence="4">adenylate cyclase</fullName>
        <ecNumber evidence="4">4.6.1.1</ecNumber>
    </recommendedName>
</protein>
<evidence type="ECO:0000313" key="21">
    <source>
        <dbReference type="Proteomes" id="UP000770661"/>
    </source>
</evidence>
<sequence length="2146" mass="238544">MDHSVKAMTPHRKVAFSRLCHKHRFENDELEELYRRYTLKLQQASVAAASALMLLLCLLLASLHVAYAQAAAPTPITLLVLSLVLATLLVLLNSRVMRHNYLMPTCYLLLGLGAVLVALALPLPAGWSWIGWQVQPTAGQGVWHAAFIAFLVYALTPVSTPIALAYGVVLPSCQVALAATLATPFPPLHWQQLVANSVVAVAVNVAGVWLQQLMQAGQRKAFLDTRNCIAARLQMEDENDKLERLLLSVLPQHVAMEMKADIIKPVERQFHKIYIQRHENVSDPAKRMVFADIVGFTVLASQCTAQELIRLLNELFGRFDQLADDNHCLRIKILGDCYYCVSGLPESRSDHARCAVEMGLDMIDAIASVVDATDVQLNMRVGIHTGRVLCGVLGLRKWQYDVWSNDVTMANMMEAGGEPGRVHITQATLECLANEYEVELGDGHLRSQYLRDHNVTSYFIIPPPRRRKPLLFNTLQVRSALGSTHRRKLSFKNVSNVVVQLLHSIKYSMEVPFSNMAIQPQEKSTSITKKSSLLSDKFKRPFKKRHSSLPHAPSNRINKYLAQAIEARSVDREKSTHVSLITLCFRDKEKERCYHDEQDVGFGSSLLCSLFLLLFVASVQALVLPRTLLFLFLFLAAFVTISVILIVLLASRLKVTNWDPSRRFVLRLVLTIVAVTVIYIMAQVNSFTCDLQYVPCKPNVTGENLRHRGSQEFVRNLWCPLPEYIPVSCVLGFISVAVFLRLPVLVKALLVTSMATVYALLICFTHLSLFTCYDARVRAVVPTEVLAVVYILLFLLAVIAHGRQVEWTARLDFLWQCQAAEEKQDMDALQESNRRILFNLLPAHVATHFLDNQFRNNMDLYHQSYSRVGVVFASIPNFHEFYTELAVNNQGTECLRLLNEIIADFDELLNDERFKSVDKIKTVGSTFMAAVGLMPDMRILDHKEESASYYLSVLAELVFALREKLANINENSYNNFTLRVGMNIGPVVAGVIGARKPQYDIWGNTVNVASRMDSTGLPNHIQVTEEVYQVLRNRPYQFQCRGKVKVKGKGDMTTFFLIDRKEPATIKADEGPQTHPPKIPAHLQSYAPDHGCGWPVWPAYCVVGQCGGTLHTPPSSHHPHHRHYHTHNGGLFGGVATPLAMVPPKVPPHGRSLSQGLTGQLVQGQPAGTPRSRRNRDSFSDDLQALNINAGQNLTRSAGRQSGGDSQRCEEEPLLTRVPPAPLDAHVLPPRFSVGQMRSSNKSQTPTRAAMQQMKPQDSIPGPKPYSQSRPRTYRPDEYSFPPSAYAPSWTQAQGHSAPHQGSHNGNAVKKSSGRNRSSPRKENDDIQLRLSDTNRPSLGGGLILPPMPRHHHVEEAGVRHKLRSFARHYSDDSLHGSSHRDLHSTRIHSSADEISSLNRSPSLSSSDESFSRTDFSRTDADSPSPQHTPSLSDERFKYMFSGMNLEGAAAPGFRELSPQIYSDYLSSVKASSDESSLRLNSLSRDCTTYSYPNVPGLWRETDITSPAPEDRMRRDDLVIPKLTAEFSSDKVKRSKNSDKGEAEVPSQVDNCVSHSASPSSEKVRPGCRLSFVDCDLNSPSRTSASGSTSRMRSLERSPRETKAMTPDSVIMSKKRSLSREENQKVGNHIIQLEQEPRKRNPERQKKDGECQTDPRTHHHRATAPSNKTPEKIKMERKLEKSSTFEGIPEDGKSASLDCKRGRYGGLSGGSEIEQERETQNQESSDISNNNSSSDTAENHAGNTLEGYSALRKAAQLQEKELNTMFGNQVGLDPLSVKPLTAELMTLDPIMLGLHFDPHGNQTVLQLTSASVDGDLAPHQPAAPQLVKLSLADKVPLDSRAQASRGPLGHKFPLEIPAHERISLHQSMRKFVGSRVPGPCGHSEYENMESDVPDASTDDEGLCNLRQDAAGDRRPEVRIETCLQNPVMEKHGHKGAEHQTDDDDDARSFEEEERRMAHELSAAQMDRSGNTSGHSLPVQPSTGDGGETSQSEWSEDDDGAASEPLLDQESTGYTTDDPALEQVSMINDAGLTDAEGALSDVNSIYNDPHQYDGDMDDTSMSSRASSRIFDTDAIISFDQINAYYESEYDNYRPGVVASDGFDTEPLSDVDFDGIDGINLQNIRTVSESITRNFGQPRNETDVDSDV</sequence>
<dbReference type="EMBL" id="JACEEZ010026419">
    <property type="protein sequence ID" value="KAG0692882.1"/>
    <property type="molecule type" value="Genomic_DNA"/>
</dbReference>
<evidence type="ECO:0000256" key="17">
    <source>
        <dbReference type="SAM" id="MobiDB-lite"/>
    </source>
</evidence>
<dbReference type="GO" id="GO:0005886">
    <property type="term" value="C:plasma membrane"/>
    <property type="evidence" value="ECO:0007669"/>
    <property type="project" value="InterPro"/>
</dbReference>
<dbReference type="Proteomes" id="UP000770661">
    <property type="component" value="Unassembled WGS sequence"/>
</dbReference>
<dbReference type="InterPro" id="IPR001054">
    <property type="entry name" value="A/G_cyclase"/>
</dbReference>
<gene>
    <name evidence="20" type="primary">ADCY1</name>
    <name evidence="20" type="ORF">GWK47_027714</name>
</gene>
<feature type="compositionally biased region" description="Basic and acidic residues" evidence="17">
    <location>
        <begin position="1529"/>
        <end position="1543"/>
    </location>
</feature>
<feature type="transmembrane region" description="Helical" evidence="18">
    <location>
        <begin position="664"/>
        <end position="682"/>
    </location>
</feature>
<feature type="compositionally biased region" description="Basic and acidic residues" evidence="17">
    <location>
        <begin position="1669"/>
        <end position="1683"/>
    </location>
</feature>
<dbReference type="Pfam" id="PF16214">
    <property type="entry name" value="AC_N"/>
    <property type="match status" value="1"/>
</dbReference>
<dbReference type="GO" id="GO:0004016">
    <property type="term" value="F:adenylate cyclase activity"/>
    <property type="evidence" value="ECO:0007669"/>
    <property type="project" value="UniProtKB-EC"/>
</dbReference>
<evidence type="ECO:0000256" key="6">
    <source>
        <dbReference type="ARBA" id="ARBA00022723"/>
    </source>
</evidence>
<comment type="subcellular location">
    <subcellularLocation>
        <location evidence="3">Membrane</location>
        <topology evidence="3">Multi-pass membrane protein</topology>
    </subcellularLocation>
</comment>
<dbReference type="PANTHER" id="PTHR45627:SF26">
    <property type="entry name" value="ADENYLATE CYCLASE TYPE 1"/>
    <property type="match status" value="1"/>
</dbReference>
<evidence type="ECO:0000256" key="12">
    <source>
        <dbReference type="ARBA" id="ARBA00022998"/>
    </source>
</evidence>
<feature type="compositionally biased region" description="Basic and acidic residues" evidence="17">
    <location>
        <begin position="1928"/>
        <end position="1939"/>
    </location>
</feature>
<dbReference type="GO" id="GO:0046872">
    <property type="term" value="F:metal ion binding"/>
    <property type="evidence" value="ECO:0007669"/>
    <property type="project" value="UniProtKB-KW"/>
</dbReference>
<feature type="compositionally biased region" description="Low complexity" evidence="17">
    <location>
        <begin position="1579"/>
        <end position="1592"/>
    </location>
</feature>
<feature type="region of interest" description="Disordered" evidence="17">
    <location>
        <begin position="1393"/>
        <end position="1433"/>
    </location>
</feature>
<feature type="compositionally biased region" description="Polar residues" evidence="17">
    <location>
        <begin position="1236"/>
        <end position="1247"/>
    </location>
</feature>
<feature type="transmembrane region" description="Helical" evidence="18">
    <location>
        <begin position="137"/>
        <end position="156"/>
    </location>
</feature>
<feature type="transmembrane region" description="Helical" evidence="18">
    <location>
        <begin position="188"/>
        <end position="210"/>
    </location>
</feature>
<feature type="region of interest" description="Disordered" evidence="17">
    <location>
        <begin position="1135"/>
        <end position="1156"/>
    </location>
</feature>
<comment type="cofactor">
    <cofactor evidence="2">
        <name>Mg(2+)</name>
        <dbReference type="ChEBI" id="CHEBI:18420"/>
    </cofactor>
</comment>
<comment type="similarity">
    <text evidence="16">Belongs to the adenylyl cyclase class-4/guanylyl cyclase family.</text>
</comment>
<evidence type="ECO:0000256" key="10">
    <source>
        <dbReference type="ARBA" id="ARBA00022842"/>
    </source>
</evidence>
<dbReference type="GO" id="GO:0035556">
    <property type="term" value="P:intracellular signal transduction"/>
    <property type="evidence" value="ECO:0007669"/>
    <property type="project" value="InterPro"/>
</dbReference>
<feature type="compositionally biased region" description="Polar residues" evidence="17">
    <location>
        <begin position="1289"/>
        <end position="1306"/>
    </location>
</feature>
<evidence type="ECO:0000256" key="2">
    <source>
        <dbReference type="ARBA" id="ARBA00001946"/>
    </source>
</evidence>
<feature type="compositionally biased region" description="Basic and acidic residues" evidence="17">
    <location>
        <begin position="1410"/>
        <end position="1421"/>
    </location>
</feature>
<name>A0A8J8WNE5_CHIOP</name>
<feature type="compositionally biased region" description="Basic and acidic residues" evidence="17">
    <location>
        <begin position="1635"/>
        <end position="1656"/>
    </location>
</feature>
<dbReference type="InterPro" id="IPR032628">
    <property type="entry name" value="AC_N"/>
</dbReference>
<feature type="region of interest" description="Disordered" evidence="17">
    <location>
        <begin position="1189"/>
        <end position="1349"/>
    </location>
</feature>
<dbReference type="FunFam" id="3.30.70.1230:FF:000001">
    <property type="entry name" value="Adenylate cyclase"/>
    <property type="match status" value="1"/>
</dbReference>
<feature type="transmembrane region" description="Helical" evidence="18">
    <location>
        <begin position="106"/>
        <end position="125"/>
    </location>
</feature>
<dbReference type="SMART" id="SM00044">
    <property type="entry name" value="CYCc"/>
    <property type="match status" value="2"/>
</dbReference>
<evidence type="ECO:0000256" key="5">
    <source>
        <dbReference type="ARBA" id="ARBA00022692"/>
    </source>
</evidence>
<feature type="transmembrane region" description="Helical" evidence="18">
    <location>
        <begin position="629"/>
        <end position="652"/>
    </location>
</feature>
<feature type="transmembrane region" description="Helical" evidence="18">
    <location>
        <begin position="749"/>
        <end position="767"/>
    </location>
</feature>
<evidence type="ECO:0000259" key="19">
    <source>
        <dbReference type="PROSITE" id="PS50125"/>
    </source>
</evidence>
<evidence type="ECO:0000256" key="16">
    <source>
        <dbReference type="RuleBase" id="RU000405"/>
    </source>
</evidence>
<dbReference type="OrthoDB" id="2107370at2759"/>